<keyword evidence="1" id="KW-0344">Guanine-nucleotide releasing factor</keyword>
<gene>
    <name evidence="4" type="ORF">XAT740_LOCUS59744</name>
</gene>
<comment type="similarity">
    <text evidence="2">Belongs to the DOCK family.</text>
</comment>
<comment type="caution">
    <text evidence="4">The sequence shown here is derived from an EMBL/GenBank/DDBJ whole genome shotgun (WGS) entry which is preliminary data.</text>
</comment>
<evidence type="ECO:0000256" key="2">
    <source>
        <dbReference type="PROSITE-ProRule" id="PRU00984"/>
    </source>
</evidence>
<dbReference type="PANTHER" id="PTHR23317">
    <property type="entry name" value="DEDICATOR OF CYTOKINESIS DOCK"/>
    <property type="match status" value="1"/>
</dbReference>
<evidence type="ECO:0000259" key="3">
    <source>
        <dbReference type="PROSITE" id="PS51651"/>
    </source>
</evidence>
<dbReference type="PROSITE" id="PS51651">
    <property type="entry name" value="DOCKER"/>
    <property type="match status" value="1"/>
</dbReference>
<evidence type="ECO:0000313" key="4">
    <source>
        <dbReference type="EMBL" id="CAF1676714.1"/>
    </source>
</evidence>
<accession>A0A816GRL7</accession>
<dbReference type="GO" id="GO:0007264">
    <property type="term" value="P:small GTPase-mediated signal transduction"/>
    <property type="evidence" value="ECO:0007669"/>
    <property type="project" value="InterPro"/>
</dbReference>
<dbReference type="Pfam" id="PF06920">
    <property type="entry name" value="DHR-2_Lobe_A"/>
    <property type="match status" value="1"/>
</dbReference>
<dbReference type="InterPro" id="IPR046769">
    <property type="entry name" value="DOCKER_Lobe_A"/>
</dbReference>
<dbReference type="InterPro" id="IPR026791">
    <property type="entry name" value="DOCK"/>
</dbReference>
<protein>
    <recommendedName>
        <fullName evidence="3">DOCKER domain-containing protein</fullName>
    </recommendedName>
</protein>
<feature type="domain" description="DOCKER" evidence="3">
    <location>
        <begin position="1"/>
        <end position="115"/>
    </location>
</feature>
<dbReference type="InterPro" id="IPR027357">
    <property type="entry name" value="DOCKER_dom"/>
</dbReference>
<feature type="non-terminal residue" evidence="4">
    <location>
        <position position="115"/>
    </location>
</feature>
<evidence type="ECO:0000256" key="1">
    <source>
        <dbReference type="ARBA" id="ARBA00022658"/>
    </source>
</evidence>
<name>A0A816GRL7_ADIRI</name>
<dbReference type="EMBL" id="CAJNOR010014092">
    <property type="protein sequence ID" value="CAF1676714.1"/>
    <property type="molecule type" value="Genomic_DNA"/>
</dbReference>
<dbReference type="Gene3D" id="1.25.40.410">
    <property type="match status" value="1"/>
</dbReference>
<dbReference type="AlphaFoldDB" id="A0A816GRL7"/>
<organism evidence="4 5">
    <name type="scientific">Adineta ricciae</name>
    <name type="common">Rotifer</name>
    <dbReference type="NCBI Taxonomy" id="249248"/>
    <lineage>
        <taxon>Eukaryota</taxon>
        <taxon>Metazoa</taxon>
        <taxon>Spiralia</taxon>
        <taxon>Gnathifera</taxon>
        <taxon>Rotifera</taxon>
        <taxon>Eurotatoria</taxon>
        <taxon>Bdelloidea</taxon>
        <taxon>Adinetida</taxon>
        <taxon>Adinetidae</taxon>
        <taxon>Adineta</taxon>
    </lineage>
</organism>
<keyword evidence="5" id="KW-1185">Reference proteome</keyword>
<dbReference type="PANTHER" id="PTHR23317:SF76">
    <property type="entry name" value="LD20667P"/>
    <property type="match status" value="1"/>
</dbReference>
<dbReference type="GO" id="GO:0005085">
    <property type="term" value="F:guanyl-nucleotide exchange factor activity"/>
    <property type="evidence" value="ECO:0007669"/>
    <property type="project" value="UniProtKB-KW"/>
</dbReference>
<evidence type="ECO:0000313" key="5">
    <source>
        <dbReference type="Proteomes" id="UP000663828"/>
    </source>
</evidence>
<sequence length="115" mass="13475">NDIYHVLTPIYEANRDFKKLSQVHSKLHEYFNRILIQGNKRLFGTYFRVGFYGTKFDELDGQEFIYKEPGITKLAEIASRLESFYIDKFGKSQVEMIKDSNDVNRASLDLANKKV</sequence>
<dbReference type="InterPro" id="IPR043161">
    <property type="entry name" value="DOCK_C_lobe_A"/>
</dbReference>
<reference evidence="4" key="1">
    <citation type="submission" date="2021-02" db="EMBL/GenBank/DDBJ databases">
        <authorList>
            <person name="Nowell W R."/>
        </authorList>
    </citation>
    <scope>NUCLEOTIDE SEQUENCE</scope>
</reference>
<dbReference type="Proteomes" id="UP000663828">
    <property type="component" value="Unassembled WGS sequence"/>
</dbReference>
<proteinExistence type="inferred from homology"/>